<feature type="compositionally biased region" description="Acidic residues" evidence="1">
    <location>
        <begin position="9"/>
        <end position="22"/>
    </location>
</feature>
<feature type="compositionally biased region" description="Polar residues" evidence="1">
    <location>
        <begin position="31"/>
        <end position="43"/>
    </location>
</feature>
<evidence type="ECO:0000313" key="2">
    <source>
        <dbReference type="EMBL" id="MFC7189771.1"/>
    </source>
</evidence>
<dbReference type="Proteomes" id="UP001596417">
    <property type="component" value="Unassembled WGS sequence"/>
</dbReference>
<gene>
    <name evidence="2" type="ORF">ACFQL7_07800</name>
</gene>
<dbReference type="EMBL" id="JBHTAX010000001">
    <property type="protein sequence ID" value="MFC7189771.1"/>
    <property type="molecule type" value="Genomic_DNA"/>
</dbReference>
<sequence length="43" mass="4543">MVRDREDSAADSDVDGDAGMDPDTDRHSSVESESSTNGGERGE</sequence>
<dbReference type="AlphaFoldDB" id="A0ABD5YKL8"/>
<feature type="region of interest" description="Disordered" evidence="1">
    <location>
        <begin position="1"/>
        <end position="43"/>
    </location>
</feature>
<proteinExistence type="predicted"/>
<organism evidence="2 3">
    <name type="scientific">Halocatena marina</name>
    <dbReference type="NCBI Taxonomy" id="2934937"/>
    <lineage>
        <taxon>Archaea</taxon>
        <taxon>Methanobacteriati</taxon>
        <taxon>Methanobacteriota</taxon>
        <taxon>Stenosarchaea group</taxon>
        <taxon>Halobacteria</taxon>
        <taxon>Halobacteriales</taxon>
        <taxon>Natronomonadaceae</taxon>
        <taxon>Halocatena</taxon>
    </lineage>
</organism>
<name>A0ABD5YKL8_9EURY</name>
<accession>A0ABD5YKL8</accession>
<dbReference type="RefSeq" id="WP_390205203.1">
    <property type="nucleotide sequence ID" value="NZ_JBHSZC010000001.1"/>
</dbReference>
<protein>
    <submittedName>
        <fullName evidence="2">Uncharacterized protein</fullName>
    </submittedName>
</protein>
<evidence type="ECO:0000256" key="1">
    <source>
        <dbReference type="SAM" id="MobiDB-lite"/>
    </source>
</evidence>
<keyword evidence="3" id="KW-1185">Reference proteome</keyword>
<comment type="caution">
    <text evidence="2">The sequence shown here is derived from an EMBL/GenBank/DDBJ whole genome shotgun (WGS) entry which is preliminary data.</text>
</comment>
<evidence type="ECO:0000313" key="3">
    <source>
        <dbReference type="Proteomes" id="UP001596417"/>
    </source>
</evidence>
<reference evidence="2 3" key="1">
    <citation type="journal article" date="2019" name="Int. J. Syst. Evol. Microbiol.">
        <title>The Global Catalogue of Microorganisms (GCM) 10K type strain sequencing project: providing services to taxonomists for standard genome sequencing and annotation.</title>
        <authorList>
            <consortium name="The Broad Institute Genomics Platform"/>
            <consortium name="The Broad Institute Genome Sequencing Center for Infectious Disease"/>
            <person name="Wu L."/>
            <person name="Ma J."/>
        </authorList>
    </citation>
    <scope>NUCLEOTIDE SEQUENCE [LARGE SCALE GENOMIC DNA]</scope>
    <source>
        <strain evidence="2 3">RDMS1</strain>
    </source>
</reference>